<keyword evidence="2" id="KW-1185">Reference proteome</keyword>
<dbReference type="Proteomes" id="UP000263833">
    <property type="component" value="Unassembled WGS sequence"/>
</dbReference>
<sequence>MDTGDGEWIASRNLTEQDNHVEGSRDSFRWEPKAAIEFQPGAMLKWSINYHQLDTKARSKPPADRDIGVLLYFNFAVLKEQGEPRKPENSWLHLFRSTDPKERRLGATSLATDMWWDKFRDGSISGKASLPLDHLLAFGQGYDALAWDIQSAPDQFRATQKLARGMLPIAAMRNRLDAIPKLRKMLDKKTARYKQECDIPLTVVQ</sequence>
<dbReference type="AlphaFoldDB" id="A0A371BFI9"/>
<dbReference type="EMBL" id="QRGP01000001">
    <property type="protein sequence ID" value="RDV06268.1"/>
    <property type="molecule type" value="Genomic_DNA"/>
</dbReference>
<proteinExistence type="predicted"/>
<dbReference type="OrthoDB" id="6054206at2"/>
<evidence type="ECO:0000313" key="1">
    <source>
        <dbReference type="EMBL" id="RDV06268.1"/>
    </source>
</evidence>
<gene>
    <name evidence="1" type="ORF">DXH95_02200</name>
</gene>
<organism evidence="1 2">
    <name type="scientific">Sphingorhabdus pulchriflava</name>
    <dbReference type="NCBI Taxonomy" id="2292257"/>
    <lineage>
        <taxon>Bacteria</taxon>
        <taxon>Pseudomonadati</taxon>
        <taxon>Pseudomonadota</taxon>
        <taxon>Alphaproteobacteria</taxon>
        <taxon>Sphingomonadales</taxon>
        <taxon>Sphingomonadaceae</taxon>
        <taxon>Sphingorhabdus</taxon>
    </lineage>
</organism>
<dbReference type="RefSeq" id="WP_115547826.1">
    <property type="nucleotide sequence ID" value="NZ_QRGP01000001.1"/>
</dbReference>
<comment type="caution">
    <text evidence="1">The sequence shown here is derived from an EMBL/GenBank/DDBJ whole genome shotgun (WGS) entry which is preliminary data.</text>
</comment>
<accession>A0A371BFI9</accession>
<reference evidence="2" key="1">
    <citation type="submission" date="2018-08" db="EMBL/GenBank/DDBJ databases">
        <authorList>
            <person name="Kim S.-J."/>
            <person name="Jung G.-Y."/>
        </authorList>
    </citation>
    <scope>NUCLEOTIDE SEQUENCE [LARGE SCALE GENOMIC DNA]</scope>
    <source>
        <strain evidence="2">GY_G</strain>
    </source>
</reference>
<name>A0A371BFI9_9SPHN</name>
<protein>
    <submittedName>
        <fullName evidence="1">Uncharacterized protein</fullName>
    </submittedName>
</protein>
<evidence type="ECO:0000313" key="2">
    <source>
        <dbReference type="Proteomes" id="UP000263833"/>
    </source>
</evidence>